<comment type="caution">
    <text evidence="3">The sequence shown here is derived from an EMBL/GenBank/DDBJ whole genome shotgun (WGS) entry which is preliminary data.</text>
</comment>
<dbReference type="OrthoDB" id="5985074at2759"/>
<dbReference type="Gene3D" id="3.10.10.10">
    <property type="entry name" value="HIV Type 1 Reverse Transcriptase, subunit A, domain 1"/>
    <property type="match status" value="1"/>
</dbReference>
<dbReference type="InterPro" id="IPR008042">
    <property type="entry name" value="Retrotrans_Pao"/>
</dbReference>
<dbReference type="SUPFAM" id="SSF53098">
    <property type="entry name" value="Ribonuclease H-like"/>
    <property type="match status" value="1"/>
</dbReference>
<dbReference type="InterPro" id="IPR036397">
    <property type="entry name" value="RNaseH_sf"/>
</dbReference>
<accession>A0A2B4SHN3</accession>
<feature type="region of interest" description="Disordered" evidence="1">
    <location>
        <begin position="141"/>
        <end position="170"/>
    </location>
</feature>
<dbReference type="Gene3D" id="3.30.420.10">
    <property type="entry name" value="Ribonuclease H-like superfamily/Ribonuclease H"/>
    <property type="match status" value="2"/>
</dbReference>
<dbReference type="EMBL" id="LSMT01000075">
    <property type="protein sequence ID" value="PFX28896.1"/>
    <property type="molecule type" value="Genomic_DNA"/>
</dbReference>
<evidence type="ECO:0000313" key="4">
    <source>
        <dbReference type="Proteomes" id="UP000225706"/>
    </source>
</evidence>
<dbReference type="Gene3D" id="3.30.70.270">
    <property type="match status" value="1"/>
</dbReference>
<dbReference type="Proteomes" id="UP000225706">
    <property type="component" value="Unassembled WGS sequence"/>
</dbReference>
<sequence>MTYLQRALVGNAKKAIGGMLNHGHLYKAALTELEEQFGNEELVAGAFMRTVLDHPIVVDGDTIQLRSLYNTLHNAVTTMKSLGYSHDLASSTNTRAALQKLRDSLKEKRGEKKVEMHPTIPTLVDLDEWLRTRLRAKTLVSELPPSLGKPPKNGRTGNKGPPRRDLRVENRQEQPYLFSTLATGAMTENRSSPAAKTCMVCDEKHWIEKCDKFLAMDVNQRAQLGKEKKLCFCCFESTGHRSRDCTRKKRCDIQGCNKYHHPLIHGAAPVFVGRPPSDSTIPIPPLNVAAPVFVGTSSVNGVPSAVLLQIVPVAVVTPKGVRADTFALLDSGSQTSHILENFADAIGLVGEDSPLQLGTINSSGEPDFHHLTDLSIPEVDSKHVTILLGANVLEAILQHDVRRGRSGQPVAILTAFGWTLAGSVNSVVKPERLHVMQVHRVVNVDESLSKLRPKAYTRRSICPTPKQWFLPHHMVRNPNKPDKVRIVMDAAAKHDGVSLNDKLRVEPDLLNSLVGVLLRFREQRLGLAADIEAMFHQVRIIEEDQPALRFLWRNLEVQRPPDVYQMLVMIFGAASSPCTANYVLRRTALDNYGGTAFSTETFEAVEKNFYMDDFLKSVCDEATAVRMFHEMTSLLARGGFRLTKWISSSREVLSQIPDREKASPSVDLNFDELPIERTLSLNWNTETDCFRFSVCSRQTPESTKRGVLSRISTVFDPLGALAPYILPAKCLFQSLWPSVQLHVFADASEMGFGAVCYARYLLPDGTIKFSFVMARNRVSPLKQLSIPRLELQAAVLAVRLCCVIKRELSVSIEDTVFWSDSKTVLQYIANESRRFHTFVANRVSEIHDSTNPTQWRHIPGHSNPADDCTRGLRVADLDQRCRWFNGPAFLSKAEEHRPRSLFPGPLCENDKEVKNTKWSGLVSVSDTRAYFQDPGKFSSWTRFRRVVAWICLFVQNCKRKPEDRVLSSLTAVELQNAEMIAVRKGQMDSFHLDFGALKSNKRLPVKSRLGALDPYVDEVECLRVDGRLRKAPLPEQSRHPLTLDPKHEITRLIVMHHHLRLYCTSNKHVLNELRQKYWILKGLATVQKITSGCPSCRGLRTEKRYGVLFTCLTTRAVHLEIAHSLDTDSCLMAIRRMITRRGKPAHIRSDNGTNFVEAENELREAIKRLGSKRIGDQLSDNEVQWHFNPPSSPHFGGAWERLVQSAKRALKAVAGKQCVNDETLLTFMAEVESLMNGRPLTHVSPDHRDEEALTPNHFCLDEEALTFHQMSSVTKTCVVVGHGSMHK</sequence>
<name>A0A2B4SHN3_STYPI</name>
<dbReference type="PANTHER" id="PTHR47331">
    <property type="entry name" value="PHD-TYPE DOMAIN-CONTAINING PROTEIN"/>
    <property type="match status" value="1"/>
</dbReference>
<dbReference type="Pfam" id="PF05380">
    <property type="entry name" value="Peptidase_A17"/>
    <property type="match status" value="2"/>
</dbReference>
<feature type="domain" description="Integrase catalytic" evidence="2">
    <location>
        <begin position="1070"/>
        <end position="1263"/>
    </location>
</feature>
<organism evidence="3 4">
    <name type="scientific">Stylophora pistillata</name>
    <name type="common">Smooth cauliflower coral</name>
    <dbReference type="NCBI Taxonomy" id="50429"/>
    <lineage>
        <taxon>Eukaryota</taxon>
        <taxon>Metazoa</taxon>
        <taxon>Cnidaria</taxon>
        <taxon>Anthozoa</taxon>
        <taxon>Hexacorallia</taxon>
        <taxon>Scleractinia</taxon>
        <taxon>Astrocoeniina</taxon>
        <taxon>Pocilloporidae</taxon>
        <taxon>Stylophora</taxon>
    </lineage>
</organism>
<dbReference type="PROSITE" id="PS50994">
    <property type="entry name" value="INTEGRASE"/>
    <property type="match status" value="1"/>
</dbReference>
<dbReference type="InterPro" id="IPR012337">
    <property type="entry name" value="RNaseH-like_sf"/>
</dbReference>
<dbReference type="CDD" id="cd01644">
    <property type="entry name" value="RT_pepA17"/>
    <property type="match status" value="1"/>
</dbReference>
<dbReference type="SUPFAM" id="SSF56672">
    <property type="entry name" value="DNA/RNA polymerases"/>
    <property type="match status" value="1"/>
</dbReference>
<dbReference type="STRING" id="50429.A0A2B4SHN3"/>
<dbReference type="Pfam" id="PF03564">
    <property type="entry name" value="DUF1759"/>
    <property type="match status" value="1"/>
</dbReference>
<evidence type="ECO:0000259" key="2">
    <source>
        <dbReference type="PROSITE" id="PS50994"/>
    </source>
</evidence>
<dbReference type="InterPro" id="IPR043502">
    <property type="entry name" value="DNA/RNA_pol_sf"/>
</dbReference>
<gene>
    <name evidence="3" type="ORF">AWC38_SpisGene6391</name>
</gene>
<dbReference type="GO" id="GO:0003676">
    <property type="term" value="F:nucleic acid binding"/>
    <property type="evidence" value="ECO:0007669"/>
    <property type="project" value="InterPro"/>
</dbReference>
<evidence type="ECO:0000256" key="1">
    <source>
        <dbReference type="SAM" id="MobiDB-lite"/>
    </source>
</evidence>
<dbReference type="InterPro" id="IPR005312">
    <property type="entry name" value="DUF1759"/>
</dbReference>
<evidence type="ECO:0000313" key="3">
    <source>
        <dbReference type="EMBL" id="PFX28896.1"/>
    </source>
</evidence>
<dbReference type="InterPro" id="IPR043128">
    <property type="entry name" value="Rev_trsase/Diguanyl_cyclase"/>
</dbReference>
<dbReference type="GO" id="GO:0015074">
    <property type="term" value="P:DNA integration"/>
    <property type="evidence" value="ECO:0007669"/>
    <property type="project" value="InterPro"/>
</dbReference>
<proteinExistence type="predicted"/>
<dbReference type="InterPro" id="IPR001584">
    <property type="entry name" value="Integrase_cat-core"/>
</dbReference>
<keyword evidence="4" id="KW-1185">Reference proteome</keyword>
<protein>
    <recommendedName>
        <fullName evidence="2">Integrase catalytic domain-containing protein</fullName>
    </recommendedName>
</protein>
<reference evidence="4" key="1">
    <citation type="journal article" date="2017" name="bioRxiv">
        <title>Comparative analysis of the genomes of Stylophora pistillata and Acropora digitifera provides evidence for extensive differences between species of corals.</title>
        <authorList>
            <person name="Voolstra C.R."/>
            <person name="Li Y."/>
            <person name="Liew Y.J."/>
            <person name="Baumgarten S."/>
            <person name="Zoccola D."/>
            <person name="Flot J.-F."/>
            <person name="Tambutte S."/>
            <person name="Allemand D."/>
            <person name="Aranda M."/>
        </authorList>
    </citation>
    <scope>NUCLEOTIDE SEQUENCE [LARGE SCALE GENOMIC DNA]</scope>
</reference>